<gene>
    <name evidence="2" type="ORF">P0082_03620</name>
</gene>
<proteinExistence type="predicted"/>
<reference evidence="2 3" key="1">
    <citation type="submission" date="2023-04" db="EMBL/GenBank/DDBJ databases">
        <title>Spirochaete genome identified in red abalone sample constitutes a novel genus.</title>
        <authorList>
            <person name="Sharma S.P."/>
            <person name="Purcell C.M."/>
            <person name="Hyde J.R."/>
            <person name="Severin A.J."/>
        </authorList>
    </citation>
    <scope>NUCLEOTIDE SEQUENCE [LARGE SCALE GENOMIC DNA]</scope>
    <source>
        <strain evidence="2 3">SP-2023</strain>
    </source>
</reference>
<dbReference type="EMBL" id="CP123443">
    <property type="protein sequence ID" value="WGK69957.1"/>
    <property type="molecule type" value="Genomic_DNA"/>
</dbReference>
<protein>
    <recommendedName>
        <fullName evidence="4">Lipoprotein</fullName>
    </recommendedName>
</protein>
<organism evidence="2 3">
    <name type="scientific">Candidatus Haliotispira prima</name>
    <dbReference type="NCBI Taxonomy" id="3034016"/>
    <lineage>
        <taxon>Bacteria</taxon>
        <taxon>Pseudomonadati</taxon>
        <taxon>Spirochaetota</taxon>
        <taxon>Spirochaetia</taxon>
        <taxon>Spirochaetales</taxon>
        <taxon>Spirochaetaceae</taxon>
        <taxon>Candidatus Haliotispira</taxon>
    </lineage>
</organism>
<evidence type="ECO:0008006" key="4">
    <source>
        <dbReference type="Google" id="ProtNLM"/>
    </source>
</evidence>
<name>A0ABY8MIY0_9SPIO</name>
<accession>A0ABY8MIY0</accession>
<evidence type="ECO:0000313" key="2">
    <source>
        <dbReference type="EMBL" id="WGK69957.1"/>
    </source>
</evidence>
<evidence type="ECO:0000313" key="3">
    <source>
        <dbReference type="Proteomes" id="UP001228690"/>
    </source>
</evidence>
<feature type="region of interest" description="Disordered" evidence="1">
    <location>
        <begin position="1"/>
        <end position="21"/>
    </location>
</feature>
<dbReference type="RefSeq" id="WP_326928159.1">
    <property type="nucleotide sequence ID" value="NZ_CP123443.1"/>
</dbReference>
<dbReference type="Proteomes" id="UP001228690">
    <property type="component" value="Chromosome"/>
</dbReference>
<keyword evidence="3" id="KW-1185">Reference proteome</keyword>
<sequence length="288" mass="31233">MLGCAPLPDTGDPPAAEPPAAASLNTSMAWVSMREGLVQFDNGTEGAKTIGVIVSREATPPAYAGAKDLPGFYTRTTKADGTARTVYLSMTDEMTTAKFNANVTVSIDGGATGFVSAITSAPEILHPNTQYYAHFYETTDTTGTAIEKLKFTTEDFPSSYPTTRGTYSSFYDRIRTISLEYKSSEIYLIPTRLHHLHSGRGLYAFTIGTSSYELPEPSAQNRPFGNPVPAAGLYYDLYNITPSGPGTNIVLWDGMLKAFLNSYFQIDLLFGGERTVIYSSAKLVLVTE</sequence>
<evidence type="ECO:0000256" key="1">
    <source>
        <dbReference type="SAM" id="MobiDB-lite"/>
    </source>
</evidence>